<evidence type="ECO:0000313" key="3">
    <source>
        <dbReference type="Proteomes" id="UP000509222"/>
    </source>
</evidence>
<protein>
    <submittedName>
        <fullName evidence="2">STAS domain-containing protein</fullName>
    </submittedName>
</protein>
<keyword evidence="3" id="KW-1185">Reference proteome</keyword>
<dbReference type="RefSeq" id="WP_176293935.1">
    <property type="nucleotide sequence ID" value="NZ_CP051177.1"/>
</dbReference>
<proteinExistence type="predicted"/>
<dbReference type="EMBL" id="CP051177">
    <property type="protein sequence ID" value="QKX49390.1"/>
    <property type="molecule type" value="Genomic_DNA"/>
</dbReference>
<sequence length="255" mass="28790">MTTTSQFNGLPLPAYTLDRQLVIIEGSAEAIELFGDCRIFTDIVDEESLNKAKTLLSSEVLQPKFELNFISRKGELFLADVYGKRSDSGSLSLVVVPKDNQLERVANQLAKLRERLRETDYDLFQEKERTVELLQRVRELSAPYIQLDANRLLVPLFGDLTEEQVQAFSPRLLANIYETRAETVIFDLTAMGKITDGGLQQLADLLQSLTIMGTASIFTGVKPEHAKHLHQMQAKLPMRFLSSLQQVLSSNRWTS</sequence>
<evidence type="ECO:0000313" key="2">
    <source>
        <dbReference type="EMBL" id="QKX49390.1"/>
    </source>
</evidence>
<dbReference type="InterPro" id="IPR002645">
    <property type="entry name" value="STAS_dom"/>
</dbReference>
<dbReference type="AlphaFoldDB" id="A0A7H8Q6E3"/>
<evidence type="ECO:0000259" key="1">
    <source>
        <dbReference type="PROSITE" id="PS50801"/>
    </source>
</evidence>
<feature type="domain" description="STAS" evidence="1">
    <location>
        <begin position="141"/>
        <end position="251"/>
    </location>
</feature>
<dbReference type="PANTHER" id="PTHR33745:SF1">
    <property type="entry name" value="RSBT ANTAGONIST PROTEIN RSBS"/>
    <property type="match status" value="1"/>
</dbReference>
<dbReference type="InterPro" id="IPR036513">
    <property type="entry name" value="STAS_dom_sf"/>
</dbReference>
<name>A0A7H8Q6E3_9BACL</name>
<dbReference type="Pfam" id="PF01740">
    <property type="entry name" value="STAS"/>
    <property type="match status" value="1"/>
</dbReference>
<reference evidence="2 3" key="1">
    <citation type="submission" date="2020-04" db="EMBL/GenBank/DDBJ databases">
        <authorList>
            <person name="Pajer P."/>
            <person name="Broz P."/>
        </authorList>
    </citation>
    <scope>NUCLEOTIDE SEQUENCE [LARGE SCALE GENOMIC DNA]</scope>
    <source>
        <strain evidence="3">NRL-ATB46093</strain>
    </source>
</reference>
<organism evidence="2 3">
    <name type="scientific">Planococcus glaciei</name>
    <dbReference type="NCBI Taxonomy" id="459472"/>
    <lineage>
        <taxon>Bacteria</taxon>
        <taxon>Bacillati</taxon>
        <taxon>Bacillota</taxon>
        <taxon>Bacilli</taxon>
        <taxon>Bacillales</taxon>
        <taxon>Caryophanaceae</taxon>
        <taxon>Planococcus</taxon>
    </lineage>
</organism>
<reference evidence="3" key="2">
    <citation type="submission" date="2020-06" db="EMBL/GenBank/DDBJ databases">
        <title>Isolation of Planomicrobium glaciei.</title>
        <authorList>
            <person name="Malisova L."/>
            <person name="Safrankova R."/>
            <person name="Jakubu V."/>
            <person name="Spanelova P."/>
        </authorList>
    </citation>
    <scope>NUCLEOTIDE SEQUENCE [LARGE SCALE GENOMIC DNA]</scope>
    <source>
        <strain evidence="3">NRL-ATB46093</strain>
    </source>
</reference>
<dbReference type="Gene3D" id="3.30.750.24">
    <property type="entry name" value="STAS domain"/>
    <property type="match status" value="1"/>
</dbReference>
<dbReference type="SUPFAM" id="SSF52091">
    <property type="entry name" value="SpoIIaa-like"/>
    <property type="match status" value="1"/>
</dbReference>
<dbReference type="Proteomes" id="UP000509222">
    <property type="component" value="Chromosome"/>
</dbReference>
<dbReference type="InterPro" id="IPR051932">
    <property type="entry name" value="Bact_StressResp_Reg"/>
</dbReference>
<dbReference type="CDD" id="cd07041">
    <property type="entry name" value="STAS_RsbR_RsbS_like"/>
    <property type="match status" value="1"/>
</dbReference>
<dbReference type="PANTHER" id="PTHR33745">
    <property type="entry name" value="RSBT ANTAGONIST PROTEIN RSBS-RELATED"/>
    <property type="match status" value="1"/>
</dbReference>
<dbReference type="PROSITE" id="PS50801">
    <property type="entry name" value="STAS"/>
    <property type="match status" value="1"/>
</dbReference>
<accession>A0A7H8Q6E3</accession>
<gene>
    <name evidence="2" type="ORF">HF394_01690</name>
</gene>